<accession>A0ABX5MCB3</accession>
<evidence type="ECO:0000313" key="3">
    <source>
        <dbReference type="Proteomes" id="UP000247780"/>
    </source>
</evidence>
<dbReference type="Pfam" id="PF13610">
    <property type="entry name" value="DDE_Tnp_IS240"/>
    <property type="match status" value="1"/>
</dbReference>
<keyword evidence="2" id="KW-0540">Nuclease</keyword>
<dbReference type="InterPro" id="IPR032874">
    <property type="entry name" value="DDE_dom"/>
</dbReference>
<keyword evidence="3" id="KW-1185">Reference proteome</keyword>
<evidence type="ECO:0000313" key="2">
    <source>
        <dbReference type="EMBL" id="PXV83891.1"/>
    </source>
</evidence>
<name>A0ABX5MCB3_9PROT</name>
<feature type="domain" description="DDE" evidence="1">
    <location>
        <begin position="2"/>
        <end position="74"/>
    </location>
</feature>
<dbReference type="GO" id="GO:0004519">
    <property type="term" value="F:endonuclease activity"/>
    <property type="evidence" value="ECO:0007669"/>
    <property type="project" value="UniProtKB-KW"/>
</dbReference>
<organism evidence="2 3">
    <name type="scientific">Nitrosomonas eutropha</name>
    <dbReference type="NCBI Taxonomy" id="916"/>
    <lineage>
        <taxon>Bacteria</taxon>
        <taxon>Pseudomonadati</taxon>
        <taxon>Pseudomonadota</taxon>
        <taxon>Betaproteobacteria</taxon>
        <taxon>Nitrosomonadales</taxon>
        <taxon>Nitrosomonadaceae</taxon>
        <taxon>Nitrosomonas</taxon>
    </lineage>
</organism>
<keyword evidence="2" id="KW-0255">Endonuclease</keyword>
<reference evidence="2 3" key="1">
    <citation type="submission" date="2018-04" db="EMBL/GenBank/DDBJ databases">
        <title>Active sludge and wastewater microbial communities from Klosterneuburg, Austria.</title>
        <authorList>
            <person name="Wagner M."/>
        </authorList>
    </citation>
    <scope>NUCLEOTIDE SEQUENCE [LARGE SCALE GENOMIC DNA]</scope>
    <source>
        <strain evidence="2 3">Nm 57</strain>
    </source>
</reference>
<sequence length="93" mass="10850">MDKNGAHKAAIDKINANREMLMMVRQVKYLNNIVEQAHLAVKRITKPMLRFKSFQSAKNSLARIELMHMIHKGQMMMEGADKMSFAEQFYFIC</sequence>
<gene>
    <name evidence="2" type="ORF">C8R14_1027</name>
</gene>
<dbReference type="Proteomes" id="UP000247780">
    <property type="component" value="Unassembled WGS sequence"/>
</dbReference>
<evidence type="ECO:0000259" key="1">
    <source>
        <dbReference type="Pfam" id="PF13610"/>
    </source>
</evidence>
<comment type="caution">
    <text evidence="2">The sequence shown here is derived from an EMBL/GenBank/DDBJ whole genome shotgun (WGS) entry which is preliminary data.</text>
</comment>
<keyword evidence="2" id="KW-0378">Hydrolase</keyword>
<dbReference type="EMBL" id="QICQ01000002">
    <property type="protein sequence ID" value="PXV83891.1"/>
    <property type="molecule type" value="Genomic_DNA"/>
</dbReference>
<protein>
    <submittedName>
        <fullName evidence="2">DDE superfamily endonuclease</fullName>
    </submittedName>
</protein>
<proteinExistence type="predicted"/>